<keyword evidence="9" id="KW-0812">Transmembrane</keyword>
<accession>A0AAV8YD51</accession>
<evidence type="ECO:0000256" key="3">
    <source>
        <dbReference type="ARBA" id="ARBA00022827"/>
    </source>
</evidence>
<proteinExistence type="inferred from homology"/>
<organism evidence="11 12">
    <name type="scientific">Aromia moschata</name>
    <dbReference type="NCBI Taxonomy" id="1265417"/>
    <lineage>
        <taxon>Eukaryota</taxon>
        <taxon>Metazoa</taxon>
        <taxon>Ecdysozoa</taxon>
        <taxon>Arthropoda</taxon>
        <taxon>Hexapoda</taxon>
        <taxon>Insecta</taxon>
        <taxon>Pterygota</taxon>
        <taxon>Neoptera</taxon>
        <taxon>Endopterygota</taxon>
        <taxon>Coleoptera</taxon>
        <taxon>Polyphaga</taxon>
        <taxon>Cucujiformia</taxon>
        <taxon>Chrysomeloidea</taxon>
        <taxon>Cerambycidae</taxon>
        <taxon>Cerambycinae</taxon>
        <taxon>Callichromatini</taxon>
        <taxon>Aromia</taxon>
    </lineage>
</organism>
<evidence type="ECO:0000256" key="4">
    <source>
        <dbReference type="ARBA" id="ARBA00023002"/>
    </source>
</evidence>
<dbReference type="PANTHER" id="PTHR43104">
    <property type="entry name" value="L-2-HYDROXYGLUTARATE DEHYDROGENASE, MITOCHONDRIAL"/>
    <property type="match status" value="1"/>
</dbReference>
<evidence type="ECO:0000256" key="8">
    <source>
        <dbReference type="ARBA" id="ARBA00041137"/>
    </source>
</evidence>
<protein>
    <recommendedName>
        <fullName evidence="8">L-2-hydroxyglutarate dehydrogenase, mitochondrial</fullName>
        <ecNumber evidence="7">1.1.99.2</ecNumber>
    </recommendedName>
</protein>
<dbReference type="EMBL" id="JAPWTK010000114">
    <property type="protein sequence ID" value="KAJ8949608.1"/>
    <property type="molecule type" value="Genomic_DNA"/>
</dbReference>
<dbReference type="InterPro" id="IPR036188">
    <property type="entry name" value="FAD/NAD-bd_sf"/>
</dbReference>
<keyword evidence="4" id="KW-0560">Oxidoreductase</keyword>
<evidence type="ECO:0000313" key="12">
    <source>
        <dbReference type="Proteomes" id="UP001162162"/>
    </source>
</evidence>
<dbReference type="EC" id="1.1.99.2" evidence="7"/>
<reference evidence="11" key="1">
    <citation type="journal article" date="2023" name="Insect Mol. Biol.">
        <title>Genome sequencing provides insights into the evolution of gene families encoding plant cell wall-degrading enzymes in longhorned beetles.</title>
        <authorList>
            <person name="Shin N.R."/>
            <person name="Okamura Y."/>
            <person name="Kirsch R."/>
            <person name="Pauchet Y."/>
        </authorList>
    </citation>
    <scope>NUCLEOTIDE SEQUENCE</scope>
    <source>
        <strain evidence="11">AMC_N1</strain>
    </source>
</reference>
<keyword evidence="9" id="KW-1133">Transmembrane helix</keyword>
<dbReference type="Gene3D" id="3.50.50.60">
    <property type="entry name" value="FAD/NAD(P)-binding domain"/>
    <property type="match status" value="1"/>
</dbReference>
<gene>
    <name evidence="11" type="ORF">NQ318_007370</name>
</gene>
<name>A0AAV8YD51_9CUCU</name>
<dbReference type="SUPFAM" id="SSF51905">
    <property type="entry name" value="FAD/NAD(P)-binding domain"/>
    <property type="match status" value="1"/>
</dbReference>
<evidence type="ECO:0000259" key="10">
    <source>
        <dbReference type="Pfam" id="PF01266"/>
    </source>
</evidence>
<keyword evidence="12" id="KW-1185">Reference proteome</keyword>
<dbReference type="Pfam" id="PF01266">
    <property type="entry name" value="DAO"/>
    <property type="match status" value="1"/>
</dbReference>
<comment type="caution">
    <text evidence="11">The sequence shown here is derived from an EMBL/GenBank/DDBJ whole genome shotgun (WGS) entry which is preliminary data.</text>
</comment>
<dbReference type="AlphaFoldDB" id="A0AAV8YD51"/>
<feature type="transmembrane region" description="Helical" evidence="9">
    <location>
        <begin position="12"/>
        <end position="32"/>
    </location>
</feature>
<sequence>MKLCRFVTTNSLIYDVAIIGGGIIGVAIGRQITQRSKDVKCILIEKENVLGNHQTSHNSGVVHSVRVQMLERRSTCQVPLHAMLHEAYRWLTELRVDNSSRKRRKTWATSLSLFTCRRENNVACKTYGKLIVARDYTETDTLRCLYERAEKNNVGDVKMLWTKQQIKQIEPKCNGIQALWSHPLNHPPDCDYPITVKSKANNEIRAKYLIICGGLYSEVLDSIVKQKDEKKTLFISLRTGYQLLEEQTISTNLYGVPDIEIPFLGIHISPTVDGGVLLGPAAVPAYRIEGYRNDELNLSYLRNTFNSPCFQNMAKRYFITCLNQVRSTFCPNFQVSSTSTS</sequence>
<evidence type="ECO:0000313" key="11">
    <source>
        <dbReference type="EMBL" id="KAJ8949608.1"/>
    </source>
</evidence>
<dbReference type="GO" id="GO:0047545">
    <property type="term" value="F:(S)-2-hydroxyglutarate dehydrogenase activity"/>
    <property type="evidence" value="ECO:0007669"/>
    <property type="project" value="UniProtKB-EC"/>
</dbReference>
<feature type="domain" description="FAD dependent oxidoreductase" evidence="10">
    <location>
        <begin position="15"/>
        <end position="180"/>
    </location>
</feature>
<dbReference type="PANTHER" id="PTHR43104:SF2">
    <property type="entry name" value="L-2-HYDROXYGLUTARATE DEHYDROGENASE, MITOCHONDRIAL"/>
    <property type="match status" value="1"/>
</dbReference>
<evidence type="ECO:0000256" key="7">
    <source>
        <dbReference type="ARBA" id="ARBA00038878"/>
    </source>
</evidence>
<evidence type="ECO:0000256" key="9">
    <source>
        <dbReference type="SAM" id="Phobius"/>
    </source>
</evidence>
<comment type="catalytic activity">
    <reaction evidence="5">
        <text>(S)-2-hydroxyglutarate + A = 2-oxoglutarate + AH2</text>
        <dbReference type="Rhea" id="RHEA:21252"/>
        <dbReference type="ChEBI" id="CHEBI:13193"/>
        <dbReference type="ChEBI" id="CHEBI:16782"/>
        <dbReference type="ChEBI" id="CHEBI:16810"/>
        <dbReference type="ChEBI" id="CHEBI:17499"/>
        <dbReference type="EC" id="1.1.99.2"/>
    </reaction>
</comment>
<evidence type="ECO:0000256" key="2">
    <source>
        <dbReference type="ARBA" id="ARBA00022630"/>
    </source>
</evidence>
<evidence type="ECO:0000256" key="5">
    <source>
        <dbReference type="ARBA" id="ARBA00036066"/>
    </source>
</evidence>
<keyword evidence="2" id="KW-0285">Flavoprotein</keyword>
<keyword evidence="3" id="KW-0274">FAD</keyword>
<dbReference type="Proteomes" id="UP001162162">
    <property type="component" value="Unassembled WGS sequence"/>
</dbReference>
<evidence type="ECO:0000256" key="1">
    <source>
        <dbReference type="ARBA" id="ARBA00001974"/>
    </source>
</evidence>
<comment type="cofactor">
    <cofactor evidence="1">
        <name>FAD</name>
        <dbReference type="ChEBI" id="CHEBI:57692"/>
    </cofactor>
</comment>
<comment type="similarity">
    <text evidence="6">Belongs to the L2HGDH family.</text>
</comment>
<keyword evidence="9" id="KW-0472">Membrane</keyword>
<evidence type="ECO:0000256" key="6">
    <source>
        <dbReference type="ARBA" id="ARBA00037941"/>
    </source>
</evidence>
<dbReference type="InterPro" id="IPR006076">
    <property type="entry name" value="FAD-dep_OxRdtase"/>
</dbReference>
<dbReference type="Gene3D" id="3.30.9.10">
    <property type="entry name" value="D-Amino Acid Oxidase, subunit A, domain 2"/>
    <property type="match status" value="2"/>
</dbReference>